<dbReference type="EMBL" id="BAABIM010000002">
    <property type="protein sequence ID" value="GAA4683884.1"/>
    <property type="molecule type" value="Genomic_DNA"/>
</dbReference>
<evidence type="ECO:0000313" key="3">
    <source>
        <dbReference type="Proteomes" id="UP001500621"/>
    </source>
</evidence>
<keyword evidence="3" id="KW-1185">Reference proteome</keyword>
<evidence type="ECO:0000313" key="2">
    <source>
        <dbReference type="EMBL" id="GAA4683884.1"/>
    </source>
</evidence>
<accession>A0ABP8W9D8</accession>
<organism evidence="2 3">
    <name type="scientific">Nocardioides nanhaiensis</name>
    <dbReference type="NCBI Taxonomy" id="1476871"/>
    <lineage>
        <taxon>Bacteria</taxon>
        <taxon>Bacillati</taxon>
        <taxon>Actinomycetota</taxon>
        <taxon>Actinomycetes</taxon>
        <taxon>Propionibacteriales</taxon>
        <taxon>Nocardioidaceae</taxon>
        <taxon>Nocardioides</taxon>
    </lineage>
</organism>
<dbReference type="RefSeq" id="WP_345265582.1">
    <property type="nucleotide sequence ID" value="NZ_BAABIM010000002.1"/>
</dbReference>
<comment type="caution">
    <text evidence="2">The sequence shown here is derived from an EMBL/GenBank/DDBJ whole genome shotgun (WGS) entry which is preliminary data.</text>
</comment>
<proteinExistence type="predicted"/>
<name>A0ABP8W9D8_9ACTN</name>
<evidence type="ECO:0008006" key="4">
    <source>
        <dbReference type="Google" id="ProtNLM"/>
    </source>
</evidence>
<keyword evidence="1" id="KW-0732">Signal</keyword>
<feature type="chain" id="PRO_5046375855" description="Carboxypeptidase regulatory-like domain-containing protein" evidence="1">
    <location>
        <begin position="29"/>
        <end position="139"/>
    </location>
</feature>
<protein>
    <recommendedName>
        <fullName evidence="4">Carboxypeptidase regulatory-like domain-containing protein</fullName>
    </recommendedName>
</protein>
<feature type="signal peptide" evidence="1">
    <location>
        <begin position="1"/>
        <end position="28"/>
    </location>
</feature>
<dbReference type="Proteomes" id="UP001500621">
    <property type="component" value="Unassembled WGS sequence"/>
</dbReference>
<sequence length="139" mass="15302">MRMHRILIAALAFALIGLVPFTSATANAADVTAAKSSTSAAAPAAAAKPRRTVAFKFKSTSRTTYKFTGKVQAAKNKKITIQRSNSKKGKYRNFLTLRTNNKGNFSTRNLKATGWFVVKVPSDKRFATSYSQLIRVFYT</sequence>
<gene>
    <name evidence="2" type="ORF">GCM10023226_21420</name>
</gene>
<reference evidence="3" key="1">
    <citation type="journal article" date="2019" name="Int. J. Syst. Evol. Microbiol.">
        <title>The Global Catalogue of Microorganisms (GCM) 10K type strain sequencing project: providing services to taxonomists for standard genome sequencing and annotation.</title>
        <authorList>
            <consortium name="The Broad Institute Genomics Platform"/>
            <consortium name="The Broad Institute Genome Sequencing Center for Infectious Disease"/>
            <person name="Wu L."/>
            <person name="Ma J."/>
        </authorList>
    </citation>
    <scope>NUCLEOTIDE SEQUENCE [LARGE SCALE GENOMIC DNA]</scope>
    <source>
        <strain evidence="3">JCM 18127</strain>
    </source>
</reference>
<evidence type="ECO:0000256" key="1">
    <source>
        <dbReference type="SAM" id="SignalP"/>
    </source>
</evidence>